<sequence length="344" mass="39925">MVYEIAGQNISHGMGEESLAASSAMIVSGLEKEIKPDRVNLMTEDPKIDMKQAEEFIQKLVNSTAIERIKKYEGNESRNKDKKEEEAAKKKKELKAKEKLIEPFAWTQKSHSQGKGIFSFFFRMENKVLQGVLRVVLQPEIEELIELAKDLKIDVSAWKIEKVNIDKKGNLLLIESGLTEEEKLRILLLDECKVLEIGSIFEESWFKLAIIRWRLFRVKSSLKQIGLTKEDFEKIKTSAQQIAFLKLIVMLKEFHLKRVFSTSKKEFDRYSNNITVLTRKIWKLDINLPQIGMDWIHQKLETLALESARYKLQLLKSMQTISFDKENEKAIHWLETTITHLAAA</sequence>
<organism evidence="1 2">
    <name type="scientific">candidate division WOR-1 bacterium RIFOXYB2_FULL_37_13</name>
    <dbReference type="NCBI Taxonomy" id="1802579"/>
    <lineage>
        <taxon>Bacteria</taxon>
        <taxon>Bacillati</taxon>
        <taxon>Saganbacteria</taxon>
    </lineage>
</organism>
<dbReference type="Proteomes" id="UP000178417">
    <property type="component" value="Unassembled WGS sequence"/>
</dbReference>
<dbReference type="STRING" id="1802579.A2310_05165"/>
<dbReference type="AlphaFoldDB" id="A0A1F4SF72"/>
<gene>
    <name evidence="1" type="ORF">A2310_05165</name>
</gene>
<evidence type="ECO:0000313" key="2">
    <source>
        <dbReference type="Proteomes" id="UP000178417"/>
    </source>
</evidence>
<accession>A0A1F4SF72</accession>
<dbReference type="EMBL" id="MEUB01000061">
    <property type="protein sequence ID" value="OGC19064.1"/>
    <property type="molecule type" value="Genomic_DNA"/>
</dbReference>
<evidence type="ECO:0000313" key="1">
    <source>
        <dbReference type="EMBL" id="OGC19064.1"/>
    </source>
</evidence>
<name>A0A1F4SF72_UNCSA</name>
<protein>
    <submittedName>
        <fullName evidence="1">Uncharacterized protein</fullName>
    </submittedName>
</protein>
<reference evidence="1 2" key="1">
    <citation type="journal article" date="2016" name="Nat. Commun.">
        <title>Thousands of microbial genomes shed light on interconnected biogeochemical processes in an aquifer system.</title>
        <authorList>
            <person name="Anantharaman K."/>
            <person name="Brown C.T."/>
            <person name="Hug L.A."/>
            <person name="Sharon I."/>
            <person name="Castelle C.J."/>
            <person name="Probst A.J."/>
            <person name="Thomas B.C."/>
            <person name="Singh A."/>
            <person name="Wilkins M.J."/>
            <person name="Karaoz U."/>
            <person name="Brodie E.L."/>
            <person name="Williams K.H."/>
            <person name="Hubbard S.S."/>
            <person name="Banfield J.F."/>
        </authorList>
    </citation>
    <scope>NUCLEOTIDE SEQUENCE [LARGE SCALE GENOMIC DNA]</scope>
</reference>
<comment type="caution">
    <text evidence="1">The sequence shown here is derived from an EMBL/GenBank/DDBJ whole genome shotgun (WGS) entry which is preliminary data.</text>
</comment>
<proteinExistence type="predicted"/>